<dbReference type="PROSITE" id="PS50181">
    <property type="entry name" value="FBOX"/>
    <property type="match status" value="1"/>
</dbReference>
<gene>
    <name evidence="2" type="ORF">BRARA_H00020</name>
</gene>
<dbReference type="PANTHER" id="PTHR31293:SF12">
    <property type="entry name" value="RNI-LIKE SUPERFAMILY PROTEIN"/>
    <property type="match status" value="1"/>
</dbReference>
<dbReference type="InterPro" id="IPR006566">
    <property type="entry name" value="FBD"/>
</dbReference>
<dbReference type="InterPro" id="IPR053781">
    <property type="entry name" value="F-box_AtFBL13-like"/>
</dbReference>
<dbReference type="Proteomes" id="UP000264353">
    <property type="component" value="Chromosome A8"/>
</dbReference>
<dbReference type="SUPFAM" id="SSF81383">
    <property type="entry name" value="F-box domain"/>
    <property type="match status" value="1"/>
</dbReference>
<dbReference type="AlphaFoldDB" id="A0A397YEV8"/>
<evidence type="ECO:0000313" key="2">
    <source>
        <dbReference type="EMBL" id="RID49206.1"/>
    </source>
</evidence>
<reference evidence="2 3" key="1">
    <citation type="submission" date="2018-06" db="EMBL/GenBank/DDBJ databases">
        <title>WGS assembly of Brassica rapa FPsc.</title>
        <authorList>
            <person name="Bowman J."/>
            <person name="Kohchi T."/>
            <person name="Yamato K."/>
            <person name="Jenkins J."/>
            <person name="Shu S."/>
            <person name="Ishizaki K."/>
            <person name="Yamaoka S."/>
            <person name="Nishihama R."/>
            <person name="Nakamura Y."/>
            <person name="Berger F."/>
            <person name="Adam C."/>
            <person name="Aki S."/>
            <person name="Althoff F."/>
            <person name="Araki T."/>
            <person name="Arteaga-Vazquez M."/>
            <person name="Balasubrmanian S."/>
            <person name="Bauer D."/>
            <person name="Boehm C."/>
            <person name="Briginshaw L."/>
            <person name="Caballero-Perez J."/>
            <person name="Catarino B."/>
            <person name="Chen F."/>
            <person name="Chiyoda S."/>
            <person name="Chovatia M."/>
            <person name="Davies K."/>
            <person name="Delmans M."/>
            <person name="Demura T."/>
            <person name="Dierschke T."/>
            <person name="Dolan L."/>
            <person name="Dorantes-Acosta A."/>
            <person name="Eklund D."/>
            <person name="Florent S."/>
            <person name="Flores-Sandoval E."/>
            <person name="Fujiyama A."/>
            <person name="Fukuzawa H."/>
            <person name="Galik B."/>
            <person name="Grimanelli D."/>
            <person name="Grimwood J."/>
            <person name="Grossniklaus U."/>
            <person name="Hamada T."/>
            <person name="Haseloff J."/>
            <person name="Hetherington A."/>
            <person name="Higo A."/>
            <person name="Hirakawa Y."/>
            <person name="Hundley H."/>
            <person name="Ikeda Y."/>
            <person name="Inoue K."/>
            <person name="Inoue S."/>
            <person name="Ishida S."/>
            <person name="Jia Q."/>
            <person name="Kakita M."/>
            <person name="Kanazawa T."/>
            <person name="Kawai Y."/>
            <person name="Kawashima T."/>
            <person name="Kennedy M."/>
            <person name="Kinose K."/>
            <person name="Kinoshita T."/>
            <person name="Kohara Y."/>
            <person name="Koide E."/>
            <person name="Komatsu K."/>
            <person name="Kopischke S."/>
            <person name="Kubo M."/>
            <person name="Kyozuka J."/>
            <person name="Lagercrantz U."/>
            <person name="Lin S."/>
            <person name="Lindquist E."/>
            <person name="Lipzen A."/>
            <person name="Lu C."/>
            <person name="Luna E."/>
            <person name="Martienssen R."/>
            <person name="Minamino N."/>
            <person name="Mizutani M."/>
            <person name="Mizutani M."/>
            <person name="Mochizuki N."/>
            <person name="Monte I."/>
            <person name="Mosher R."/>
            <person name="Nagasaki H."/>
            <person name="Nakagami H."/>
            <person name="Naramoto S."/>
            <person name="Nishitani K."/>
            <person name="Ohtani M."/>
            <person name="Okamoto T."/>
            <person name="Okumura M."/>
            <person name="Phillips J."/>
            <person name="Pollak B."/>
            <person name="Reinders A."/>
            <person name="Roevekamp M."/>
            <person name="Sano R."/>
            <person name="Sawa S."/>
            <person name="Schmid M."/>
            <person name="Shirakawa M."/>
            <person name="Solano R."/>
            <person name="Spunde A."/>
            <person name="Suetsugu N."/>
            <person name="Sugano S."/>
            <person name="Sugiyama A."/>
            <person name="Sun R."/>
            <person name="Suzuki Y."/>
            <person name="Takenaka M."/>
            <person name="Takezawa D."/>
            <person name="Tomogane H."/>
            <person name="Tsuzuki M."/>
            <person name="Ueda T."/>
            <person name="Umeda M."/>
            <person name="Ward J."/>
            <person name="Watanabe Y."/>
            <person name="Yazaki K."/>
            <person name="Yokoyama R."/>
            <person name="Yoshitake Y."/>
            <person name="Yotsui I."/>
            <person name="Zachgo S."/>
            <person name="Schmutz J."/>
        </authorList>
    </citation>
    <scope>NUCLEOTIDE SEQUENCE [LARGE SCALE GENOMIC DNA]</scope>
    <source>
        <strain evidence="3">cv. B-3</strain>
    </source>
</reference>
<feature type="domain" description="F-box" evidence="1">
    <location>
        <begin position="11"/>
        <end position="59"/>
    </location>
</feature>
<dbReference type="SMART" id="SM00579">
    <property type="entry name" value="FBD"/>
    <property type="match status" value="1"/>
</dbReference>
<evidence type="ECO:0000259" key="1">
    <source>
        <dbReference type="PROSITE" id="PS50181"/>
    </source>
</evidence>
<dbReference type="InterPro" id="IPR001810">
    <property type="entry name" value="F-box_dom"/>
</dbReference>
<dbReference type="PANTHER" id="PTHR31293">
    <property type="entry name" value="RNI-LIKE SUPERFAMILY PROTEIN"/>
    <property type="match status" value="1"/>
</dbReference>
<dbReference type="Pfam" id="PF00646">
    <property type="entry name" value="F-box"/>
    <property type="match status" value="1"/>
</dbReference>
<organism evidence="2 3">
    <name type="scientific">Brassica campestris</name>
    <name type="common">Field mustard</name>
    <dbReference type="NCBI Taxonomy" id="3711"/>
    <lineage>
        <taxon>Eukaryota</taxon>
        <taxon>Viridiplantae</taxon>
        <taxon>Streptophyta</taxon>
        <taxon>Embryophyta</taxon>
        <taxon>Tracheophyta</taxon>
        <taxon>Spermatophyta</taxon>
        <taxon>Magnoliopsida</taxon>
        <taxon>eudicotyledons</taxon>
        <taxon>Gunneridae</taxon>
        <taxon>Pentapetalae</taxon>
        <taxon>rosids</taxon>
        <taxon>malvids</taxon>
        <taxon>Brassicales</taxon>
        <taxon>Brassicaceae</taxon>
        <taxon>Brassiceae</taxon>
        <taxon>Brassica</taxon>
    </lineage>
</organism>
<protein>
    <recommendedName>
        <fullName evidence="1">F-box domain-containing protein</fullName>
    </recommendedName>
</protein>
<dbReference type="CDD" id="cd22160">
    <property type="entry name" value="F-box_AtFBL13-like"/>
    <property type="match status" value="1"/>
</dbReference>
<evidence type="ECO:0000313" key="3">
    <source>
        <dbReference type="Proteomes" id="UP000264353"/>
    </source>
</evidence>
<sequence length="355" mass="40728">MAPRKVETGGRDLISSLPDELLSEILYLLPTQTAASTSILSKRWKNLLPLVHNLDFDKSTMVFASLISRTLVLLGDSPIHKFSLEWKSEKAQHLIYPLIYNALQREVLELHLISPKRQFVPSELFFSKTLVKLTLTLGCFARRNDNLVLDQQVWGSSIKRITTFYRSCGLDDYSCFIFKTPSLVFLDYSSYVAQDYLVQFDDSLVEARLDIRLWKYYDHVLPLPISYGYQLSKHGERGWQVLPLLLRKSPNLETLIINGLVHKITNLCGDVCVCDHGKMMRSCCLLSCRVKVLKVYGYEGSCGELNQMRHFLKNLRFLKLVKVKVQEQVNYLSLTNDLTKLLSTASSSNCKIQFI</sequence>
<dbReference type="EMBL" id="CM010635">
    <property type="protein sequence ID" value="RID49206.1"/>
    <property type="molecule type" value="Genomic_DNA"/>
</dbReference>
<dbReference type="InterPro" id="IPR036047">
    <property type="entry name" value="F-box-like_dom_sf"/>
</dbReference>
<proteinExistence type="predicted"/>
<accession>A0A397YEV8</accession>
<dbReference type="InterPro" id="IPR055294">
    <property type="entry name" value="FBL60-like"/>
</dbReference>
<dbReference type="Gene3D" id="1.20.1280.50">
    <property type="match status" value="1"/>
</dbReference>
<name>A0A397YEV8_BRACM</name>